<dbReference type="SMART" id="SM00729">
    <property type="entry name" value="Elp3"/>
    <property type="match status" value="1"/>
</dbReference>
<keyword evidence="3" id="KW-0004">4Fe-4S</keyword>
<evidence type="ECO:0000256" key="1">
    <source>
        <dbReference type="ARBA" id="ARBA00006100"/>
    </source>
</evidence>
<comment type="caution">
    <text evidence="5">The sequence shown here is derived from an EMBL/GenBank/DDBJ whole genome shotgun (WGS) entry which is preliminary data.</text>
</comment>
<dbReference type="NCBIfam" id="TIGR00539">
    <property type="entry name" value="hemN_rel"/>
    <property type="match status" value="1"/>
</dbReference>
<dbReference type="PATRIC" id="fig|755172.3.peg.699"/>
<keyword evidence="3" id="KW-0411">Iron-sulfur</keyword>
<dbReference type="PROSITE" id="PS51918">
    <property type="entry name" value="RADICAL_SAM"/>
    <property type="match status" value="1"/>
</dbReference>
<dbReference type="GO" id="GO:0046872">
    <property type="term" value="F:metal ion binding"/>
    <property type="evidence" value="ECO:0007669"/>
    <property type="project" value="UniProtKB-UniRule"/>
</dbReference>
<dbReference type="PANTHER" id="PTHR13932:SF5">
    <property type="entry name" value="RADICAL S-ADENOSYL METHIONINE DOMAIN-CONTAINING PROTEIN 1, MITOCHONDRIAL"/>
    <property type="match status" value="1"/>
</dbReference>
<name>A0A134AH02_9FIRM</name>
<comment type="subcellular location">
    <subcellularLocation>
        <location evidence="3">Cytoplasm</location>
    </subcellularLocation>
</comment>
<comment type="function">
    <text evidence="3">Probably acts as a heme chaperone, transferring heme to an unknown acceptor. Binds one molecule of heme per monomer, possibly covalently. Binds 1 [4Fe-4S] cluster. The cluster is coordinated with 3 cysteines and an exchangeable S-adenosyl-L-methionine.</text>
</comment>
<reference evidence="6" key="1">
    <citation type="submission" date="2016-01" db="EMBL/GenBank/DDBJ databases">
        <authorList>
            <person name="Mitreva M."/>
            <person name="Pepin K.H."/>
            <person name="Mihindukulasuriya K.A."/>
            <person name="Fulton R."/>
            <person name="Fronick C."/>
            <person name="O'Laughlin M."/>
            <person name="Miner T."/>
            <person name="Herter B."/>
            <person name="Rosa B.A."/>
            <person name="Cordes M."/>
            <person name="Tomlinson C."/>
            <person name="Wollam A."/>
            <person name="Palsikar V.B."/>
            <person name="Mardis E.R."/>
            <person name="Wilson R.K."/>
        </authorList>
    </citation>
    <scope>NUCLEOTIDE SEQUENCE [LARGE SCALE GENOMIC DNA]</scope>
    <source>
        <strain evidence="6">DNF00729</strain>
    </source>
</reference>
<dbReference type="Pfam" id="PF06969">
    <property type="entry name" value="HemN_C"/>
    <property type="match status" value="1"/>
</dbReference>
<keyword evidence="3" id="KW-0408">Iron</keyword>
<dbReference type="STRING" id="755172.HMPREF1863_00729"/>
<evidence type="ECO:0000313" key="5">
    <source>
        <dbReference type="EMBL" id="KXB67003.1"/>
    </source>
</evidence>
<dbReference type="GO" id="GO:0004109">
    <property type="term" value="F:coproporphyrinogen oxidase activity"/>
    <property type="evidence" value="ECO:0007669"/>
    <property type="project" value="InterPro"/>
</dbReference>
<feature type="domain" description="Radical SAM core" evidence="4">
    <location>
        <begin position="1"/>
        <end position="201"/>
    </location>
</feature>
<accession>A0A134AH02</accession>
<dbReference type="InterPro" id="IPR010723">
    <property type="entry name" value="HemN_C"/>
</dbReference>
<keyword evidence="6" id="KW-1185">Reference proteome</keyword>
<dbReference type="PANTHER" id="PTHR13932">
    <property type="entry name" value="COPROPORPHYRINIGEN III OXIDASE"/>
    <property type="match status" value="1"/>
</dbReference>
<protein>
    <recommendedName>
        <fullName evidence="2 3">Heme chaperone HemW</fullName>
    </recommendedName>
</protein>
<evidence type="ECO:0000313" key="6">
    <source>
        <dbReference type="Proteomes" id="UP000070442"/>
    </source>
</evidence>
<organism evidence="5 6">
    <name type="scientific">Aedoeadaptatus coxii</name>
    <dbReference type="NCBI Taxonomy" id="755172"/>
    <lineage>
        <taxon>Bacteria</taxon>
        <taxon>Bacillati</taxon>
        <taxon>Bacillota</taxon>
        <taxon>Tissierellia</taxon>
        <taxon>Tissierellales</taxon>
        <taxon>Peptoniphilaceae</taxon>
        <taxon>Aedoeadaptatus</taxon>
    </lineage>
</organism>
<dbReference type="GO" id="GO:0006779">
    <property type="term" value="P:porphyrin-containing compound biosynthetic process"/>
    <property type="evidence" value="ECO:0007669"/>
    <property type="project" value="InterPro"/>
</dbReference>
<dbReference type="GO" id="GO:0051539">
    <property type="term" value="F:4 iron, 4 sulfur cluster binding"/>
    <property type="evidence" value="ECO:0007669"/>
    <property type="project" value="UniProtKB-UniRule"/>
</dbReference>
<gene>
    <name evidence="5" type="ORF">HMPREF1863_00729</name>
</gene>
<dbReference type="InterPro" id="IPR034505">
    <property type="entry name" value="Coproporphyrinogen-III_oxidase"/>
</dbReference>
<evidence type="ECO:0000259" key="4">
    <source>
        <dbReference type="PROSITE" id="PS51918"/>
    </source>
</evidence>
<dbReference type="AlphaFoldDB" id="A0A134AH02"/>
<evidence type="ECO:0000256" key="3">
    <source>
        <dbReference type="RuleBase" id="RU364116"/>
    </source>
</evidence>
<keyword evidence="3" id="KW-0143">Chaperone</keyword>
<dbReference type="GO" id="GO:0005737">
    <property type="term" value="C:cytoplasm"/>
    <property type="evidence" value="ECO:0007669"/>
    <property type="project" value="UniProtKB-SubCell"/>
</dbReference>
<dbReference type="InterPro" id="IPR006638">
    <property type="entry name" value="Elp3/MiaA/NifB-like_rSAM"/>
</dbReference>
<dbReference type="Gene3D" id="3.30.750.200">
    <property type="match status" value="1"/>
</dbReference>
<dbReference type="Proteomes" id="UP000070442">
    <property type="component" value="Unassembled WGS sequence"/>
</dbReference>
<dbReference type="Pfam" id="PF04055">
    <property type="entry name" value="Radical_SAM"/>
    <property type="match status" value="1"/>
</dbReference>
<dbReference type="InterPro" id="IPR007197">
    <property type="entry name" value="rSAM"/>
</dbReference>
<sequence length="345" mass="39079">MDEYVKALLEEWAFYKKELGEGKASSVFFGGGTPSMLGTERLLAILNHIAPYVEEGGEITVECNPESVPRLDIPKLIGGGVNRFSMGIQSGSDRLLNIMGRIHSVEDGRKAFRHLREGGAENINLDFISSVPTESEEDIEKSISLIEELNPEHVSVYSLILEEGTPFFKRYGRLQEDDGEDRRHVHRYEKMLAAMGYRQYEISNFSKPAFQCRHNLHYWKLGHYIGLGPGAGGYLQNTRYTNVADFKEYSAAIKRGEKPIGYSEELTSLDGDNELMMLNIRLNEGIDLNKKLPSGMLFKERYGDAVTRNVEKGLLKICDDHILLTEKGRDLSNQVEVDFFQLNEE</sequence>
<dbReference type="SUPFAM" id="SSF102114">
    <property type="entry name" value="Radical SAM enzymes"/>
    <property type="match status" value="1"/>
</dbReference>
<dbReference type="EMBL" id="LSDG01000023">
    <property type="protein sequence ID" value="KXB67003.1"/>
    <property type="molecule type" value="Genomic_DNA"/>
</dbReference>
<keyword evidence="3" id="KW-0949">S-adenosyl-L-methionine</keyword>
<keyword evidence="3" id="KW-0349">Heme</keyword>
<keyword evidence="3" id="KW-0963">Cytoplasm</keyword>
<dbReference type="CDD" id="cd01335">
    <property type="entry name" value="Radical_SAM"/>
    <property type="match status" value="1"/>
</dbReference>
<dbReference type="InterPro" id="IPR058240">
    <property type="entry name" value="rSAM_sf"/>
</dbReference>
<keyword evidence="3" id="KW-0479">Metal-binding</keyword>
<evidence type="ECO:0000256" key="2">
    <source>
        <dbReference type="ARBA" id="ARBA00017228"/>
    </source>
</evidence>
<proteinExistence type="inferred from homology"/>
<comment type="similarity">
    <text evidence="1">Belongs to the anaerobic coproporphyrinogen-III oxidase family. HemW subfamily.</text>
</comment>
<dbReference type="InterPro" id="IPR004559">
    <property type="entry name" value="HemW-like"/>
</dbReference>